<dbReference type="Gene3D" id="3.30.70.100">
    <property type="match status" value="1"/>
</dbReference>
<reference evidence="1" key="1">
    <citation type="submission" date="2022-10" db="EMBL/GenBank/DDBJ databases">
        <title>The complete genomes of actinobacterial strains from the NBC collection.</title>
        <authorList>
            <person name="Joergensen T.S."/>
            <person name="Alvarez Arevalo M."/>
            <person name="Sterndorff E.B."/>
            <person name="Faurdal D."/>
            <person name="Vuksanovic O."/>
            <person name="Mourched A.-S."/>
            <person name="Charusanti P."/>
            <person name="Shaw S."/>
            <person name="Blin K."/>
            <person name="Weber T."/>
        </authorList>
    </citation>
    <scope>NUCLEOTIDE SEQUENCE</scope>
    <source>
        <strain evidence="1">NBC_00248</strain>
    </source>
</reference>
<keyword evidence="2" id="KW-1185">Reference proteome</keyword>
<sequence length="112" mass="12725">MFAVIYRWRLRPGMERRFTEGWHRVTAAIHARCGSYGSRLHRADDGTWVAYARWPDEESRERCAAPDPVGVAMMVEAIAERLPEIRMEIVDDMLAEPDQVPGTAPGRCPGLE</sequence>
<dbReference type="SUPFAM" id="SSF54909">
    <property type="entry name" value="Dimeric alpha+beta barrel"/>
    <property type="match status" value="1"/>
</dbReference>
<proteinExistence type="predicted"/>
<protein>
    <recommendedName>
        <fullName evidence="3">Antibiotic biosynthesis monooxygenase</fullName>
    </recommendedName>
</protein>
<gene>
    <name evidence="1" type="ORF">OG517_02170</name>
</gene>
<organism evidence="1 2">
    <name type="scientific">Streptomyces virginiae</name>
    <name type="common">Streptomyces cinnamonensis</name>
    <dbReference type="NCBI Taxonomy" id="1961"/>
    <lineage>
        <taxon>Bacteria</taxon>
        <taxon>Bacillati</taxon>
        <taxon>Actinomycetota</taxon>
        <taxon>Actinomycetes</taxon>
        <taxon>Kitasatosporales</taxon>
        <taxon>Streptomycetaceae</taxon>
        <taxon>Streptomyces</taxon>
    </lineage>
</organism>
<dbReference type="RefSeq" id="WP_328959895.1">
    <property type="nucleotide sequence ID" value="NZ_CP108090.1"/>
</dbReference>
<dbReference type="EMBL" id="CP108090">
    <property type="protein sequence ID" value="WUQ10335.1"/>
    <property type="molecule type" value="Genomic_DNA"/>
</dbReference>
<evidence type="ECO:0000313" key="2">
    <source>
        <dbReference type="Proteomes" id="UP001432039"/>
    </source>
</evidence>
<dbReference type="Proteomes" id="UP001432039">
    <property type="component" value="Chromosome"/>
</dbReference>
<name>A0ABZ1T4H3_STRVG</name>
<accession>A0ABZ1T4H3</accession>
<evidence type="ECO:0000313" key="1">
    <source>
        <dbReference type="EMBL" id="WUQ10335.1"/>
    </source>
</evidence>
<evidence type="ECO:0008006" key="3">
    <source>
        <dbReference type="Google" id="ProtNLM"/>
    </source>
</evidence>
<dbReference type="InterPro" id="IPR011008">
    <property type="entry name" value="Dimeric_a/b-barrel"/>
</dbReference>